<dbReference type="InterPro" id="IPR020568">
    <property type="entry name" value="Ribosomal_Su5_D2-typ_SF"/>
</dbReference>
<dbReference type="Pfam" id="PF13541">
    <property type="entry name" value="ChlI"/>
    <property type="match status" value="1"/>
</dbReference>
<proteinExistence type="predicted"/>
<dbReference type="GO" id="GO:0005524">
    <property type="term" value="F:ATP binding"/>
    <property type="evidence" value="ECO:0007669"/>
    <property type="project" value="UniProtKB-KW"/>
</dbReference>
<protein>
    <submittedName>
        <fullName evidence="5">YifB family Mg chelatase-like AAA ATPase</fullName>
    </submittedName>
</protein>
<dbReference type="PANTHER" id="PTHR32039:SF7">
    <property type="entry name" value="COMPETENCE PROTEIN COMM"/>
    <property type="match status" value="1"/>
</dbReference>
<dbReference type="SUPFAM" id="SSF54211">
    <property type="entry name" value="Ribosomal protein S5 domain 2-like"/>
    <property type="match status" value="1"/>
</dbReference>
<evidence type="ECO:0000256" key="1">
    <source>
        <dbReference type="ARBA" id="ARBA00022741"/>
    </source>
</evidence>
<dbReference type="AlphaFoldDB" id="A0A9D1PKI7"/>
<dbReference type="InterPro" id="IPR045006">
    <property type="entry name" value="CHLI-like"/>
</dbReference>
<comment type="caution">
    <text evidence="5">The sequence shown here is derived from an EMBL/GenBank/DDBJ whole genome shotgun (WGS) entry which is preliminary data.</text>
</comment>
<name>A0A9D1PKI7_9FIRM</name>
<dbReference type="Pfam" id="PF13335">
    <property type="entry name" value="Mg_chelatase_C"/>
    <property type="match status" value="1"/>
</dbReference>
<dbReference type="NCBIfam" id="TIGR00368">
    <property type="entry name" value="YifB family Mg chelatase-like AAA ATPase"/>
    <property type="match status" value="1"/>
</dbReference>
<dbReference type="Gene3D" id="3.40.50.300">
    <property type="entry name" value="P-loop containing nucleotide triphosphate hydrolases"/>
    <property type="match status" value="1"/>
</dbReference>
<dbReference type="InterPro" id="IPR000523">
    <property type="entry name" value="Mg_chelatse_chII-like_cat_dom"/>
</dbReference>
<feature type="domain" description="Mg chelatase-related protein C-terminal" evidence="4">
    <location>
        <begin position="405"/>
        <end position="500"/>
    </location>
</feature>
<reference evidence="5" key="1">
    <citation type="journal article" date="2021" name="PeerJ">
        <title>Extensive microbial diversity within the chicken gut microbiome revealed by metagenomics and culture.</title>
        <authorList>
            <person name="Gilroy R."/>
            <person name="Ravi A."/>
            <person name="Getino M."/>
            <person name="Pursley I."/>
            <person name="Horton D.L."/>
            <person name="Alikhan N.F."/>
            <person name="Baker D."/>
            <person name="Gharbi K."/>
            <person name="Hall N."/>
            <person name="Watson M."/>
            <person name="Adriaenssens E.M."/>
            <person name="Foster-Nyarko E."/>
            <person name="Jarju S."/>
            <person name="Secka A."/>
            <person name="Antonio M."/>
            <person name="Oren A."/>
            <person name="Chaudhuri R.R."/>
            <person name="La Ragione R."/>
            <person name="Hildebrand F."/>
            <person name="Pallen M.J."/>
        </authorList>
    </citation>
    <scope>NUCLEOTIDE SEQUENCE</scope>
    <source>
        <strain evidence="5">CHK193-4272</strain>
    </source>
</reference>
<dbReference type="Gene3D" id="3.30.230.10">
    <property type="match status" value="1"/>
</dbReference>
<gene>
    <name evidence="5" type="ORF">H9746_08095</name>
</gene>
<dbReference type="GO" id="GO:0003677">
    <property type="term" value="F:DNA binding"/>
    <property type="evidence" value="ECO:0007669"/>
    <property type="project" value="InterPro"/>
</dbReference>
<dbReference type="Pfam" id="PF01078">
    <property type="entry name" value="Mg_chelatase"/>
    <property type="match status" value="1"/>
</dbReference>
<reference evidence="5" key="2">
    <citation type="submission" date="2021-04" db="EMBL/GenBank/DDBJ databases">
        <authorList>
            <person name="Gilroy R."/>
        </authorList>
    </citation>
    <scope>NUCLEOTIDE SEQUENCE</scope>
    <source>
        <strain evidence="5">CHK193-4272</strain>
    </source>
</reference>
<feature type="domain" description="Magnesium chelatase ChlI-like catalytic" evidence="3">
    <location>
        <begin position="189"/>
        <end position="395"/>
    </location>
</feature>
<dbReference type="PANTHER" id="PTHR32039">
    <property type="entry name" value="MAGNESIUM-CHELATASE SUBUNIT CHLI"/>
    <property type="match status" value="1"/>
</dbReference>
<dbReference type="InterPro" id="IPR014721">
    <property type="entry name" value="Ribsml_uS5_D2-typ_fold_subgr"/>
</dbReference>
<dbReference type="InterPro" id="IPR025158">
    <property type="entry name" value="Mg_chelat-rel_C"/>
</dbReference>
<evidence type="ECO:0000259" key="4">
    <source>
        <dbReference type="Pfam" id="PF13335"/>
    </source>
</evidence>
<sequence length="510" mass="55638">MVATCHSAGIIGISGYPVIVECFNSTGLPRLDIVGLPSRAVSESAERVRAVMKICDFEWPTCRLTVNLAPADTKKEGAVYDLPIFIAILTATSQISAPQDKIAFLGELSLSGELRPIKGVLSMLLALRDAGKKEVFVPFQNAEEAAYAEDIKVYPAKNVKEVIAHLMKKEQIESCPPPKPTEDFASGMDFSNVLGQNAVRRALEIAAAGSHSALLSGPPGSGKSLVAKCFSTILPPMTPQERLEVIRIWSVDGEGTKAARMAGRPFRAPHHTVSAASMSGGGSAGRLPIPGEISLAHRGVLFLDELPEFRSDVLETLRQPIEDGEVTISRVSAKVTYPAKFQLLAAMNPCKCGYYGTSRCKCSEESVRRYLRKLSGPLMDRIDLQVAVQPVQYEALAARGKREEESSEKIRNRVLGAREIQKERYKNTNISANAELPLDRLAKDCPMTDAAQKMLEQSFERLGMTARAYDRILRVSRTIADLDASEVIDAVHIAEAIQYRQLDRLGLSDG</sequence>
<dbReference type="InterPro" id="IPR027417">
    <property type="entry name" value="P-loop_NTPase"/>
</dbReference>
<evidence type="ECO:0000313" key="6">
    <source>
        <dbReference type="Proteomes" id="UP000886808"/>
    </source>
</evidence>
<keyword evidence="1" id="KW-0547">Nucleotide-binding</keyword>
<dbReference type="InterPro" id="IPR004482">
    <property type="entry name" value="Mg_chelat-rel"/>
</dbReference>
<dbReference type="PRINTS" id="PR01657">
    <property type="entry name" value="MCMFAMILY"/>
</dbReference>
<evidence type="ECO:0000259" key="3">
    <source>
        <dbReference type="Pfam" id="PF01078"/>
    </source>
</evidence>
<keyword evidence="2" id="KW-0067">ATP-binding</keyword>
<evidence type="ECO:0000313" key="5">
    <source>
        <dbReference type="EMBL" id="HIV62782.1"/>
    </source>
</evidence>
<evidence type="ECO:0000256" key="2">
    <source>
        <dbReference type="ARBA" id="ARBA00022840"/>
    </source>
</evidence>
<dbReference type="SUPFAM" id="SSF52540">
    <property type="entry name" value="P-loop containing nucleoside triphosphate hydrolases"/>
    <property type="match status" value="1"/>
</dbReference>
<dbReference type="Proteomes" id="UP000886808">
    <property type="component" value="Unassembled WGS sequence"/>
</dbReference>
<dbReference type="InterPro" id="IPR001208">
    <property type="entry name" value="MCM_dom"/>
</dbReference>
<dbReference type="EMBL" id="DXIE01000046">
    <property type="protein sequence ID" value="HIV62782.1"/>
    <property type="molecule type" value="Genomic_DNA"/>
</dbReference>
<accession>A0A9D1PKI7</accession>
<organism evidence="5 6">
    <name type="scientific">Candidatus Butyricicoccus avistercoris</name>
    <dbReference type="NCBI Taxonomy" id="2838518"/>
    <lineage>
        <taxon>Bacteria</taxon>
        <taxon>Bacillati</taxon>
        <taxon>Bacillota</taxon>
        <taxon>Clostridia</taxon>
        <taxon>Eubacteriales</taxon>
        <taxon>Butyricicoccaceae</taxon>
        <taxon>Butyricicoccus</taxon>
    </lineage>
</organism>